<gene>
    <name evidence="3" type="ORF">ADN00_10005</name>
</gene>
<protein>
    <submittedName>
        <fullName evidence="3">Uncharacterized protein</fullName>
    </submittedName>
</protein>
<feature type="transmembrane region" description="Helical" evidence="2">
    <location>
        <begin position="210"/>
        <end position="229"/>
    </location>
</feature>
<feature type="transmembrane region" description="Helical" evidence="2">
    <location>
        <begin position="179"/>
        <end position="203"/>
    </location>
</feature>
<feature type="transmembrane region" description="Helical" evidence="2">
    <location>
        <begin position="41"/>
        <end position="60"/>
    </location>
</feature>
<evidence type="ECO:0000256" key="1">
    <source>
        <dbReference type="SAM" id="MobiDB-lite"/>
    </source>
</evidence>
<evidence type="ECO:0000313" key="3">
    <source>
        <dbReference type="EMBL" id="KPL76921.1"/>
    </source>
</evidence>
<feature type="transmembrane region" description="Helical" evidence="2">
    <location>
        <begin position="72"/>
        <end position="93"/>
    </location>
</feature>
<feature type="compositionally biased region" description="Polar residues" evidence="1">
    <location>
        <begin position="11"/>
        <end position="29"/>
    </location>
</feature>
<name>A0A0P6Y5P3_9CHLR</name>
<keyword evidence="2" id="KW-0472">Membrane</keyword>
<feature type="compositionally biased region" description="Basic and acidic residues" evidence="1">
    <location>
        <begin position="1"/>
        <end position="10"/>
    </location>
</feature>
<dbReference type="AlphaFoldDB" id="A0A0P6Y5P3"/>
<sequence>MDHPSQDLKDQSGSPTAGDQENSSATENAGDSKSDEASLQFILLVAFFVATIIGMVWVATQYVRYVNQILNISFWVTIGLSVFAVGLLAWAFVQKRAQDDFPAILVGFYSLWLCLVAGGLVYLIYAPPTAPADYESTFATLLNMDFQADNWMINALKIGFGGEDSPVDSTIEFIASQAFALPFMFLTFLAIFGIQANLAWAFIKKVPLQISIYLLAGALVTATISAIFLL</sequence>
<comment type="caution">
    <text evidence="3">The sequence shown here is derived from an EMBL/GenBank/DDBJ whole genome shotgun (WGS) entry which is preliminary data.</text>
</comment>
<accession>A0A0P6Y5P3</accession>
<keyword evidence="4" id="KW-1185">Reference proteome</keyword>
<dbReference type="RefSeq" id="WP_075062860.1">
    <property type="nucleotide sequence ID" value="NZ_LGCL01000024.1"/>
</dbReference>
<dbReference type="Proteomes" id="UP000050417">
    <property type="component" value="Unassembled WGS sequence"/>
</dbReference>
<reference evidence="3 4" key="1">
    <citation type="submission" date="2015-07" db="EMBL/GenBank/DDBJ databases">
        <title>Genome sequence of Ornatilinea apprima DSM 23815.</title>
        <authorList>
            <person name="Hemp J."/>
            <person name="Ward L.M."/>
            <person name="Pace L.A."/>
            <person name="Fischer W.W."/>
        </authorList>
    </citation>
    <scope>NUCLEOTIDE SEQUENCE [LARGE SCALE GENOMIC DNA]</scope>
    <source>
        <strain evidence="3 4">P3M-1</strain>
    </source>
</reference>
<keyword evidence="2" id="KW-0812">Transmembrane</keyword>
<dbReference type="EMBL" id="LGCL01000024">
    <property type="protein sequence ID" value="KPL76921.1"/>
    <property type="molecule type" value="Genomic_DNA"/>
</dbReference>
<organism evidence="3 4">
    <name type="scientific">Ornatilinea apprima</name>
    <dbReference type="NCBI Taxonomy" id="1134406"/>
    <lineage>
        <taxon>Bacteria</taxon>
        <taxon>Bacillati</taxon>
        <taxon>Chloroflexota</taxon>
        <taxon>Anaerolineae</taxon>
        <taxon>Anaerolineales</taxon>
        <taxon>Anaerolineaceae</taxon>
        <taxon>Ornatilinea</taxon>
    </lineage>
</organism>
<feature type="region of interest" description="Disordered" evidence="1">
    <location>
        <begin position="1"/>
        <end position="31"/>
    </location>
</feature>
<evidence type="ECO:0000256" key="2">
    <source>
        <dbReference type="SAM" id="Phobius"/>
    </source>
</evidence>
<proteinExistence type="predicted"/>
<evidence type="ECO:0000313" key="4">
    <source>
        <dbReference type="Proteomes" id="UP000050417"/>
    </source>
</evidence>
<keyword evidence="2" id="KW-1133">Transmembrane helix</keyword>
<dbReference type="STRING" id="1134406.ADN00_10005"/>
<feature type="transmembrane region" description="Helical" evidence="2">
    <location>
        <begin position="105"/>
        <end position="125"/>
    </location>
</feature>